<dbReference type="Pfam" id="PF03741">
    <property type="entry name" value="TerC"/>
    <property type="match status" value="1"/>
</dbReference>
<dbReference type="PANTHER" id="PTHR30238:SF6">
    <property type="entry name" value="TERC-LIKE PROTEIN"/>
    <property type="match status" value="1"/>
</dbReference>
<reference evidence="7 8" key="1">
    <citation type="journal article" date="2015" name="Genome Announc.">
        <title>Expanding the biotechnology potential of lactobacilli through comparative genomics of 213 strains and associated genera.</title>
        <authorList>
            <person name="Sun Z."/>
            <person name="Harris H.M."/>
            <person name="McCann A."/>
            <person name="Guo C."/>
            <person name="Argimon S."/>
            <person name="Zhang W."/>
            <person name="Yang X."/>
            <person name="Jeffery I.B."/>
            <person name="Cooney J.C."/>
            <person name="Kagawa T.F."/>
            <person name="Liu W."/>
            <person name="Song Y."/>
            <person name="Salvetti E."/>
            <person name="Wrobel A."/>
            <person name="Rasinkangas P."/>
            <person name="Parkhill J."/>
            <person name="Rea M.C."/>
            <person name="O'Sullivan O."/>
            <person name="Ritari J."/>
            <person name="Douillard F.P."/>
            <person name="Paul Ross R."/>
            <person name="Yang R."/>
            <person name="Briner A.E."/>
            <person name="Felis G.E."/>
            <person name="de Vos W.M."/>
            <person name="Barrangou R."/>
            <person name="Klaenhammer T.R."/>
            <person name="Caufield P.W."/>
            <person name="Cui Y."/>
            <person name="Zhang H."/>
            <person name="O'Toole P.W."/>
        </authorList>
    </citation>
    <scope>NUCLEOTIDE SEQUENCE [LARGE SCALE GENOMIC DNA]</scope>
    <source>
        <strain evidence="7 8">DSM 15707</strain>
    </source>
</reference>
<organism evidence="7 8">
    <name type="scientific">Paucilactobacillus oligofermentans DSM 15707 = LMG 22743</name>
    <dbReference type="NCBI Taxonomy" id="1423778"/>
    <lineage>
        <taxon>Bacteria</taxon>
        <taxon>Bacillati</taxon>
        <taxon>Bacillota</taxon>
        <taxon>Bacilli</taxon>
        <taxon>Lactobacillales</taxon>
        <taxon>Lactobacillaceae</taxon>
        <taxon>Paucilactobacillus</taxon>
    </lineage>
</organism>
<accession>A0A0R1RJB4</accession>
<evidence type="ECO:0000313" key="7">
    <source>
        <dbReference type="EMBL" id="KRL55364.1"/>
    </source>
</evidence>
<keyword evidence="3 6" id="KW-0812">Transmembrane</keyword>
<evidence type="ECO:0000256" key="4">
    <source>
        <dbReference type="ARBA" id="ARBA00022989"/>
    </source>
</evidence>
<dbReference type="InterPro" id="IPR005496">
    <property type="entry name" value="Integral_membrane_TerC"/>
</dbReference>
<evidence type="ECO:0000256" key="2">
    <source>
        <dbReference type="ARBA" id="ARBA00007511"/>
    </source>
</evidence>
<keyword evidence="4 6" id="KW-1133">Transmembrane helix</keyword>
<feature type="transmembrane region" description="Helical" evidence="6">
    <location>
        <begin position="94"/>
        <end position="112"/>
    </location>
</feature>
<evidence type="ECO:0000256" key="5">
    <source>
        <dbReference type="ARBA" id="ARBA00023136"/>
    </source>
</evidence>
<feature type="transmembrane region" description="Helical" evidence="6">
    <location>
        <begin position="64"/>
        <end position="88"/>
    </location>
</feature>
<evidence type="ECO:0000256" key="1">
    <source>
        <dbReference type="ARBA" id="ARBA00004141"/>
    </source>
</evidence>
<keyword evidence="5 6" id="KW-0472">Membrane</keyword>
<dbReference type="PANTHER" id="PTHR30238">
    <property type="entry name" value="MEMBRANE BOUND PREDICTED REDOX MODULATOR"/>
    <property type="match status" value="1"/>
</dbReference>
<comment type="similarity">
    <text evidence="2">Belongs to the TerC family.</text>
</comment>
<dbReference type="EMBL" id="AZFE01000031">
    <property type="protein sequence ID" value="KRL55364.1"/>
    <property type="molecule type" value="Genomic_DNA"/>
</dbReference>
<protein>
    <submittedName>
        <fullName evidence="7">Integral membrane protein TerC</fullName>
    </submittedName>
</protein>
<feature type="transmembrane region" description="Helical" evidence="6">
    <location>
        <begin position="27"/>
        <end position="52"/>
    </location>
</feature>
<feature type="transmembrane region" description="Helical" evidence="6">
    <location>
        <begin position="132"/>
        <end position="157"/>
    </location>
</feature>
<dbReference type="PATRIC" id="fig|1423778.4.peg.993"/>
<evidence type="ECO:0000256" key="6">
    <source>
        <dbReference type="SAM" id="Phobius"/>
    </source>
</evidence>
<comment type="subcellular location">
    <subcellularLocation>
        <location evidence="1">Membrane</location>
        <topology evidence="1">Multi-pass membrane protein</topology>
    </subcellularLocation>
</comment>
<dbReference type="NCBIfam" id="TIGR03716">
    <property type="entry name" value="R_switched_YkoY"/>
    <property type="match status" value="1"/>
</dbReference>
<dbReference type="STRING" id="1423778.FC70_GL000960"/>
<dbReference type="KEGG" id="lol:LACOL_0337"/>
<dbReference type="InterPro" id="IPR022493">
    <property type="entry name" value="CHP03716_TM_YkoY"/>
</dbReference>
<keyword evidence="8" id="KW-1185">Reference proteome</keyword>
<feature type="transmembrane region" description="Helical" evidence="6">
    <location>
        <begin position="220"/>
        <end position="240"/>
    </location>
</feature>
<dbReference type="Proteomes" id="UP000051697">
    <property type="component" value="Unassembled WGS sequence"/>
</dbReference>
<gene>
    <name evidence="7" type="ORF">FC70_GL000960</name>
</gene>
<dbReference type="OrthoDB" id="9806211at2"/>
<proteinExistence type="inferred from homology"/>
<evidence type="ECO:0000313" key="8">
    <source>
        <dbReference type="Proteomes" id="UP000051697"/>
    </source>
</evidence>
<name>A0A0R1RJB4_9LACO</name>
<feature type="transmembrane region" description="Helical" evidence="6">
    <location>
        <begin position="163"/>
        <end position="183"/>
    </location>
</feature>
<sequence length="255" mass="28491">MSLLEKLYGPFFDLNNWAQVVTSGQDWLIILSLILIECLLSVDNAIVLATQARVLPTLREQEKALLYGLIGSYIFRFLIIGVGVYLIHIWEIKVIGALYLMYLVYKFFSSKLKKKGKDDKTKVKAGGKQSRFWAVIMQIIIMDIVFSVDSVLASLAISTNPVIVLIGGLVGILAMRGIAVIIMNLMRKVPELEPMAYILIALIAVKLFLTIPMIDIEISSAVFGGFVVIMFMITFIIHFIRKGIKGDDSDGNDRN</sequence>
<dbReference type="RefSeq" id="WP_057889913.1">
    <property type="nucleotide sequence ID" value="NZ_AZFE01000031.1"/>
</dbReference>
<evidence type="ECO:0000256" key="3">
    <source>
        <dbReference type="ARBA" id="ARBA00022692"/>
    </source>
</evidence>
<dbReference type="GO" id="GO:0016020">
    <property type="term" value="C:membrane"/>
    <property type="evidence" value="ECO:0007669"/>
    <property type="project" value="UniProtKB-SubCell"/>
</dbReference>
<feature type="transmembrane region" description="Helical" evidence="6">
    <location>
        <begin position="195"/>
        <end position="214"/>
    </location>
</feature>
<comment type="caution">
    <text evidence="7">The sequence shown here is derived from an EMBL/GenBank/DDBJ whole genome shotgun (WGS) entry which is preliminary data.</text>
</comment>
<dbReference type="AlphaFoldDB" id="A0A0R1RJB4"/>